<dbReference type="Gene3D" id="3.40.309.10">
    <property type="entry name" value="Aldehyde Dehydrogenase, Chain A, domain 2"/>
    <property type="match status" value="1"/>
</dbReference>
<evidence type="ECO:0000256" key="1">
    <source>
        <dbReference type="ARBA" id="ARBA00023002"/>
    </source>
</evidence>
<evidence type="ECO:0000259" key="3">
    <source>
        <dbReference type="Pfam" id="PF00171"/>
    </source>
</evidence>
<evidence type="ECO:0000256" key="2">
    <source>
        <dbReference type="SAM" id="Phobius"/>
    </source>
</evidence>
<keyword evidence="2" id="KW-0812">Transmembrane</keyword>
<dbReference type="InterPro" id="IPR016163">
    <property type="entry name" value="Ald_DH_C"/>
</dbReference>
<dbReference type="OrthoDB" id="2644916at2"/>
<keyword evidence="5" id="KW-1185">Reference proteome</keyword>
<reference evidence="4 5" key="1">
    <citation type="submission" date="2017-07" db="EMBL/GenBank/DDBJ databases">
        <title>The genome sequence of Paludifilum halophilum highlights mechanisms for microbial adaptation to high salt environemnts.</title>
        <authorList>
            <person name="Belbahri L."/>
        </authorList>
    </citation>
    <scope>NUCLEOTIDE SEQUENCE [LARGE SCALE GENOMIC DNA]</scope>
    <source>
        <strain evidence="4 5">DSM 102817</strain>
    </source>
</reference>
<name>A0A235BC67_9BACL</name>
<protein>
    <submittedName>
        <fullName evidence="4">Aldehyde dehydrogenase</fullName>
    </submittedName>
</protein>
<dbReference type="InterPro" id="IPR016162">
    <property type="entry name" value="Ald_DH_N"/>
</dbReference>
<organism evidence="4 5">
    <name type="scientific">Paludifilum halophilum</name>
    <dbReference type="NCBI Taxonomy" id="1642702"/>
    <lineage>
        <taxon>Bacteria</taxon>
        <taxon>Bacillati</taxon>
        <taxon>Bacillota</taxon>
        <taxon>Bacilli</taxon>
        <taxon>Bacillales</taxon>
        <taxon>Thermoactinomycetaceae</taxon>
        <taxon>Paludifilum</taxon>
    </lineage>
</organism>
<sequence length="410" mass="46640">MSYLIQSWTDHERNQVSFPDRLESLEKTIRFLKENRLSVMNILTGISLHRSASYEVDAAISTLEGAIHEVLTHSPPQLNRMVVFMPSNVILYSYVLYLLVPSLFVKEMHFRPSSQVKEQLIRLHQLLQDVHRLPIKIQPISQRKFIKQHVSEADLIVFTGAYKNAEEIKLQLNKEQIYLFFGQGVNPFIVGPGADLESAVSDAIDIRLLNSGQDCLGPDVLFVHESHLPTFTEMLTRKLDSLTFGDNTDAEADWGPIYYDSPLELASQYLHRHHSDIVRGGSVNFRKRIIEPTVLLRDFEENFEIVEFFSPVFNVVRYCDEDKLIDLLRSGFFMERALGASVYGKADNVVDVLKKRHTVTINTTLLSIDDGNSPFGGYGPMANYISYNGKLSFKPILVSQAVGECLRGER</sequence>
<dbReference type="PROSITE" id="PS00070">
    <property type="entry name" value="ALDEHYDE_DEHYDR_CYS"/>
    <property type="match status" value="1"/>
</dbReference>
<dbReference type="RefSeq" id="WP_094262719.1">
    <property type="nucleotide sequence ID" value="NZ_NOWF01000001.1"/>
</dbReference>
<evidence type="ECO:0000313" key="5">
    <source>
        <dbReference type="Proteomes" id="UP000215459"/>
    </source>
</evidence>
<dbReference type="SUPFAM" id="SSF53720">
    <property type="entry name" value="ALDH-like"/>
    <property type="match status" value="1"/>
</dbReference>
<dbReference type="AlphaFoldDB" id="A0A235BC67"/>
<proteinExistence type="predicted"/>
<accession>A0A235BC67</accession>
<keyword evidence="1" id="KW-0560">Oxidoreductase</keyword>
<evidence type="ECO:0000313" key="4">
    <source>
        <dbReference type="EMBL" id="OYD09619.1"/>
    </source>
</evidence>
<dbReference type="InterPro" id="IPR015590">
    <property type="entry name" value="Aldehyde_DH_dom"/>
</dbReference>
<dbReference type="Gene3D" id="3.40.605.10">
    <property type="entry name" value="Aldehyde Dehydrogenase, Chain A, domain 1"/>
    <property type="match status" value="1"/>
</dbReference>
<dbReference type="GO" id="GO:0016620">
    <property type="term" value="F:oxidoreductase activity, acting on the aldehyde or oxo group of donors, NAD or NADP as acceptor"/>
    <property type="evidence" value="ECO:0007669"/>
    <property type="project" value="InterPro"/>
</dbReference>
<keyword evidence="2" id="KW-0472">Membrane</keyword>
<dbReference type="InterPro" id="IPR016161">
    <property type="entry name" value="Ald_DH/histidinol_DH"/>
</dbReference>
<comment type="caution">
    <text evidence="4">The sequence shown here is derived from an EMBL/GenBank/DDBJ whole genome shotgun (WGS) entry which is preliminary data.</text>
</comment>
<keyword evidence="2" id="KW-1133">Transmembrane helix</keyword>
<feature type="transmembrane region" description="Helical" evidence="2">
    <location>
        <begin position="81"/>
        <end position="105"/>
    </location>
</feature>
<dbReference type="Pfam" id="PF00171">
    <property type="entry name" value="Aldedh"/>
    <property type="match status" value="1"/>
</dbReference>
<dbReference type="Proteomes" id="UP000215459">
    <property type="component" value="Unassembled WGS sequence"/>
</dbReference>
<dbReference type="PANTHER" id="PTHR11699">
    <property type="entry name" value="ALDEHYDE DEHYDROGENASE-RELATED"/>
    <property type="match status" value="1"/>
</dbReference>
<gene>
    <name evidence="4" type="ORF">CHM34_01005</name>
</gene>
<feature type="domain" description="Aldehyde dehydrogenase" evidence="3">
    <location>
        <begin position="152"/>
        <end position="379"/>
    </location>
</feature>
<dbReference type="EMBL" id="NOWF01000001">
    <property type="protein sequence ID" value="OYD09619.1"/>
    <property type="molecule type" value="Genomic_DNA"/>
</dbReference>
<dbReference type="InterPro" id="IPR016160">
    <property type="entry name" value="Ald_DH_CS_CYS"/>
</dbReference>